<accession>A0A9W8E7D9</accession>
<dbReference type="GO" id="GO:0033962">
    <property type="term" value="P:P-body assembly"/>
    <property type="evidence" value="ECO:0007669"/>
    <property type="project" value="TreeGrafter"/>
</dbReference>
<reference evidence="9" key="1">
    <citation type="submission" date="2022-07" db="EMBL/GenBank/DDBJ databases">
        <title>Phylogenomic reconstructions and comparative analyses of Kickxellomycotina fungi.</title>
        <authorList>
            <person name="Reynolds N.K."/>
            <person name="Stajich J.E."/>
            <person name="Barry K."/>
            <person name="Grigoriev I.V."/>
            <person name="Crous P."/>
            <person name="Smith M.E."/>
        </authorList>
    </citation>
    <scope>NUCLEOTIDE SEQUENCE</scope>
    <source>
        <strain evidence="9">RSA 1196</strain>
    </source>
</reference>
<dbReference type="GO" id="GO:0000290">
    <property type="term" value="P:deadenylation-dependent decapping of nuclear-transcribed mRNA"/>
    <property type="evidence" value="ECO:0007669"/>
    <property type="project" value="InterPro"/>
</dbReference>
<organism evidence="9 10">
    <name type="scientific">Dispira parvispora</name>
    <dbReference type="NCBI Taxonomy" id="1520584"/>
    <lineage>
        <taxon>Eukaryota</taxon>
        <taxon>Fungi</taxon>
        <taxon>Fungi incertae sedis</taxon>
        <taxon>Zoopagomycota</taxon>
        <taxon>Kickxellomycotina</taxon>
        <taxon>Dimargaritomycetes</taxon>
        <taxon>Dimargaritales</taxon>
        <taxon>Dimargaritaceae</taxon>
        <taxon>Dispira</taxon>
    </lineage>
</organism>
<keyword evidence="5" id="KW-0694">RNA-binding</keyword>
<dbReference type="GO" id="GO:0005634">
    <property type="term" value="C:nucleus"/>
    <property type="evidence" value="ECO:0007669"/>
    <property type="project" value="UniProtKB-SubCell"/>
</dbReference>
<evidence type="ECO:0000313" key="9">
    <source>
        <dbReference type="EMBL" id="KAJ1966054.1"/>
    </source>
</evidence>
<dbReference type="PANTHER" id="PTHR21551:SF0">
    <property type="entry name" value="PROTEIN ASSOCIATED WITH TOPO II RELATED-1, ISOFORM A"/>
    <property type="match status" value="1"/>
</dbReference>
<name>A0A9W8E7D9_9FUNG</name>
<evidence type="ECO:0000256" key="6">
    <source>
        <dbReference type="ARBA" id="ARBA00023242"/>
    </source>
</evidence>
<dbReference type="InterPro" id="IPR019167">
    <property type="entry name" value="PAT1_dom"/>
</dbReference>
<dbReference type="PANTHER" id="PTHR21551">
    <property type="entry name" value="TOPOISOMERASE II-ASSOCIATED PROTEIN PAT1"/>
    <property type="match status" value="1"/>
</dbReference>
<feature type="compositionally biased region" description="Polar residues" evidence="7">
    <location>
        <begin position="345"/>
        <end position="360"/>
    </location>
</feature>
<feature type="domain" description="mRNA decay factor PAT1" evidence="8">
    <location>
        <begin position="186"/>
        <end position="714"/>
    </location>
</feature>
<comment type="similarity">
    <text evidence="3">Belongs to the PAT1 family.</text>
</comment>
<evidence type="ECO:0000256" key="2">
    <source>
        <dbReference type="ARBA" id="ARBA00004201"/>
    </source>
</evidence>
<evidence type="ECO:0000256" key="4">
    <source>
        <dbReference type="ARBA" id="ARBA00022490"/>
    </source>
</evidence>
<protein>
    <submittedName>
        <fullName evidence="9">DNA topoisomerase 2-associated protein pat1</fullName>
    </submittedName>
</protein>
<feature type="compositionally biased region" description="Polar residues" evidence="7">
    <location>
        <begin position="395"/>
        <end position="408"/>
    </location>
</feature>
<evidence type="ECO:0000256" key="1">
    <source>
        <dbReference type="ARBA" id="ARBA00004123"/>
    </source>
</evidence>
<evidence type="ECO:0000259" key="8">
    <source>
        <dbReference type="Pfam" id="PF09770"/>
    </source>
</evidence>
<dbReference type="InterPro" id="IPR039900">
    <property type="entry name" value="Pat1-like"/>
</dbReference>
<dbReference type="Pfam" id="PF09770">
    <property type="entry name" value="PAT1"/>
    <property type="match status" value="1"/>
</dbReference>
<comment type="subcellular location">
    <subcellularLocation>
        <location evidence="2">Cytoplasm</location>
        <location evidence="2">P-body</location>
    </subcellularLocation>
    <subcellularLocation>
        <location evidence="1">Nucleus</location>
    </subcellularLocation>
</comment>
<evidence type="ECO:0000256" key="5">
    <source>
        <dbReference type="ARBA" id="ARBA00022884"/>
    </source>
</evidence>
<sequence>MADSFFGFNTTLPRDASPAPISFGDSDDIDARLEGQERTPNPDLVNKLDEANDDLNDETFGCAAEDVSKDFDFAGNTNSHAKELLGAAERPQSTLSGIYHSRGNGQNAYDAPAPLANFASSDTTARLRGRSPLTLPPGFDQPTMGLRATSDNINASGAPAAIPKKMLSMEEVERALIESAKSSNADRERQRVREQRRVERERRMANMARYNNLMTRADKNFVQRVQISQLLTDDPYADDFYCQMYTVVRNPGLSMGHNALGEMAEHYGGRHMNRGGMHRLQQQIQRMVSDAKRKPKGPAKMVEGALGAISFHSVRNPKQAISVAGKPVSTSGPGAGVARGRRESQTGQSTSMSDSSTQGPSADRRQTLMRVEQAFRCILKLEEQLRTKKPFPGDVNSQNLAPAGQNNAAPERDDSATGPEQASTGNFPESTALASETESLRQELWDTLEVVPPVSDTLPHPLIRFLSVSKGKKLIPRTFHYLSPNQAMDFVTALVANFESMDVCRGSFGFGLGGTLSTTQSEETMVFLNAVLPPVVAVVGDAPLSTVNALLTTLLLRNNVPWIARSKAGLALLTVLISRGEMLKQQSLTFAGATVTSQEQLVEFTALFNQLFNVLQSHFSNLFPPTSGNGASPVPDSFGPHQHTVPNHDLYVWQFLATVAVGASPDQQHILVSEVREKVMEQVALASNHHFAGPKSEMAIANVNLLLHALGLDASQLLSH</sequence>
<feature type="region of interest" description="Disordered" evidence="7">
    <location>
        <begin position="321"/>
        <end position="365"/>
    </location>
</feature>
<gene>
    <name evidence="9" type="primary">PAT1</name>
    <name evidence="9" type="ORF">IWQ62_002518</name>
</gene>
<feature type="region of interest" description="Disordered" evidence="7">
    <location>
        <begin position="1"/>
        <end position="28"/>
    </location>
</feature>
<evidence type="ECO:0000256" key="3">
    <source>
        <dbReference type="ARBA" id="ARBA00009138"/>
    </source>
</evidence>
<dbReference type="Proteomes" id="UP001150925">
    <property type="component" value="Unassembled WGS sequence"/>
</dbReference>
<dbReference type="GO" id="GO:0003723">
    <property type="term" value="F:RNA binding"/>
    <property type="evidence" value="ECO:0007669"/>
    <property type="project" value="UniProtKB-KW"/>
</dbReference>
<dbReference type="AlphaFoldDB" id="A0A9W8E7D9"/>
<dbReference type="OrthoDB" id="74835at2759"/>
<comment type="caution">
    <text evidence="9">The sequence shown here is derived from an EMBL/GenBank/DDBJ whole genome shotgun (WGS) entry which is preliminary data.</text>
</comment>
<dbReference type="EMBL" id="JANBPY010000544">
    <property type="protein sequence ID" value="KAJ1966054.1"/>
    <property type="molecule type" value="Genomic_DNA"/>
</dbReference>
<dbReference type="GO" id="GO:0000932">
    <property type="term" value="C:P-body"/>
    <property type="evidence" value="ECO:0007669"/>
    <property type="project" value="UniProtKB-SubCell"/>
</dbReference>
<proteinExistence type="inferred from homology"/>
<feature type="region of interest" description="Disordered" evidence="7">
    <location>
        <begin position="389"/>
        <end position="438"/>
    </location>
</feature>
<keyword evidence="10" id="KW-1185">Reference proteome</keyword>
<keyword evidence="4" id="KW-0963">Cytoplasm</keyword>
<feature type="compositionally biased region" description="Polar residues" evidence="7">
    <location>
        <begin position="418"/>
        <end position="437"/>
    </location>
</feature>
<evidence type="ECO:0000256" key="7">
    <source>
        <dbReference type="SAM" id="MobiDB-lite"/>
    </source>
</evidence>
<evidence type="ECO:0000313" key="10">
    <source>
        <dbReference type="Proteomes" id="UP001150925"/>
    </source>
</evidence>
<keyword evidence="6" id="KW-0539">Nucleus</keyword>